<feature type="compositionally biased region" description="Polar residues" evidence="1">
    <location>
        <begin position="222"/>
        <end position="238"/>
    </location>
</feature>
<name>A0A165D4E0_EXIGL</name>
<evidence type="ECO:0000313" key="4">
    <source>
        <dbReference type="Proteomes" id="UP000077266"/>
    </source>
</evidence>
<accession>A0A165D4E0</accession>
<dbReference type="InParanoid" id="A0A165D4E0"/>
<evidence type="ECO:0000256" key="1">
    <source>
        <dbReference type="SAM" id="MobiDB-lite"/>
    </source>
</evidence>
<protein>
    <submittedName>
        <fullName evidence="3">Uncharacterized protein</fullName>
    </submittedName>
</protein>
<keyword evidence="2" id="KW-0812">Transmembrane</keyword>
<feature type="transmembrane region" description="Helical" evidence="2">
    <location>
        <begin position="339"/>
        <end position="362"/>
    </location>
</feature>
<feature type="region of interest" description="Disordered" evidence="1">
    <location>
        <begin position="48"/>
        <end position="83"/>
    </location>
</feature>
<sequence length="364" mass="38627">MSQLTAASTSYPQLTPVVGIANAAATDWSTTTTPPAAAATRAISLSSHMGQLTSPERPPSKYAQAPTRSLYRPTTLSGSLPSRRPRFPALPFAIYPPGSLPSRRSRFPALPFAISPPTVAGTVAALLPPETVVWSAAVPPPVPTPSPTAVSQKPQTLPDAPPSSAPFKFVIGAKRTRIPTRPIEPSDRPCSAVPSESKDAVDVPPALIPASSIPPPGRCLSVPSTSPSELAPNSTLSPETHRQPLFADIEPSPGANVVHGSNVQVHYPHSILLDTHRTAFPSEWGRRLHAESRCVTLEGQLRAEKEKSAMLEVELEQERKKVAVQHQAETSTSQLSEELVIAISIFTGSVVIAVTVLAIVMVKR</sequence>
<dbReference type="Proteomes" id="UP000077266">
    <property type="component" value="Unassembled WGS sequence"/>
</dbReference>
<keyword evidence="4" id="KW-1185">Reference proteome</keyword>
<feature type="region of interest" description="Disordered" evidence="1">
    <location>
        <begin position="142"/>
        <end position="239"/>
    </location>
</feature>
<organism evidence="3 4">
    <name type="scientific">Exidia glandulosa HHB12029</name>
    <dbReference type="NCBI Taxonomy" id="1314781"/>
    <lineage>
        <taxon>Eukaryota</taxon>
        <taxon>Fungi</taxon>
        <taxon>Dikarya</taxon>
        <taxon>Basidiomycota</taxon>
        <taxon>Agaricomycotina</taxon>
        <taxon>Agaricomycetes</taxon>
        <taxon>Auriculariales</taxon>
        <taxon>Exidiaceae</taxon>
        <taxon>Exidia</taxon>
    </lineage>
</organism>
<keyword evidence="2" id="KW-1133">Transmembrane helix</keyword>
<reference evidence="3 4" key="1">
    <citation type="journal article" date="2016" name="Mol. Biol. Evol.">
        <title>Comparative Genomics of Early-Diverging Mushroom-Forming Fungi Provides Insights into the Origins of Lignocellulose Decay Capabilities.</title>
        <authorList>
            <person name="Nagy L.G."/>
            <person name="Riley R."/>
            <person name="Tritt A."/>
            <person name="Adam C."/>
            <person name="Daum C."/>
            <person name="Floudas D."/>
            <person name="Sun H."/>
            <person name="Yadav J.S."/>
            <person name="Pangilinan J."/>
            <person name="Larsson K.H."/>
            <person name="Matsuura K."/>
            <person name="Barry K."/>
            <person name="Labutti K."/>
            <person name="Kuo R."/>
            <person name="Ohm R.A."/>
            <person name="Bhattacharya S.S."/>
            <person name="Shirouzu T."/>
            <person name="Yoshinaga Y."/>
            <person name="Martin F.M."/>
            <person name="Grigoriev I.V."/>
            <person name="Hibbett D.S."/>
        </authorList>
    </citation>
    <scope>NUCLEOTIDE SEQUENCE [LARGE SCALE GENOMIC DNA]</scope>
    <source>
        <strain evidence="3 4">HHB12029</strain>
    </source>
</reference>
<keyword evidence="2" id="KW-0472">Membrane</keyword>
<gene>
    <name evidence="3" type="ORF">EXIGLDRAFT_777253</name>
</gene>
<proteinExistence type="predicted"/>
<evidence type="ECO:0000256" key="2">
    <source>
        <dbReference type="SAM" id="Phobius"/>
    </source>
</evidence>
<evidence type="ECO:0000313" key="3">
    <source>
        <dbReference type="EMBL" id="KZV83761.1"/>
    </source>
</evidence>
<dbReference type="EMBL" id="KV426256">
    <property type="protein sequence ID" value="KZV83761.1"/>
    <property type="molecule type" value="Genomic_DNA"/>
</dbReference>
<dbReference type="AlphaFoldDB" id="A0A165D4E0"/>